<dbReference type="InterPro" id="IPR050319">
    <property type="entry name" value="ABC_transp_ATP-bind"/>
</dbReference>
<dbReference type="InterPro" id="IPR027417">
    <property type="entry name" value="P-loop_NTPase"/>
</dbReference>
<dbReference type="GO" id="GO:0015833">
    <property type="term" value="P:peptide transport"/>
    <property type="evidence" value="ECO:0007669"/>
    <property type="project" value="InterPro"/>
</dbReference>
<gene>
    <name evidence="6" type="ORF">METZ01_LOCUS135283</name>
</gene>
<dbReference type="CDD" id="cd03257">
    <property type="entry name" value="ABC_NikE_OppD_transporters"/>
    <property type="match status" value="1"/>
</dbReference>
<name>A0A381YZQ5_9ZZZZ</name>
<feature type="domain" description="ABC transporter" evidence="5">
    <location>
        <begin position="5"/>
        <end position="254"/>
    </location>
</feature>
<comment type="similarity">
    <text evidence="1">Belongs to the ABC transporter superfamily.</text>
</comment>
<evidence type="ECO:0000256" key="2">
    <source>
        <dbReference type="ARBA" id="ARBA00022448"/>
    </source>
</evidence>
<evidence type="ECO:0000256" key="4">
    <source>
        <dbReference type="ARBA" id="ARBA00022840"/>
    </source>
</evidence>
<feature type="non-terminal residue" evidence="6">
    <location>
        <position position="1"/>
    </location>
</feature>
<dbReference type="Pfam" id="PF08352">
    <property type="entry name" value="oligo_HPY"/>
    <property type="match status" value="1"/>
</dbReference>
<dbReference type="AlphaFoldDB" id="A0A381YZQ5"/>
<dbReference type="PROSITE" id="PS50893">
    <property type="entry name" value="ABC_TRANSPORTER_2"/>
    <property type="match status" value="1"/>
</dbReference>
<dbReference type="InterPro" id="IPR013563">
    <property type="entry name" value="Oligopep_ABC_C"/>
</dbReference>
<dbReference type="GO" id="GO:0055085">
    <property type="term" value="P:transmembrane transport"/>
    <property type="evidence" value="ECO:0007669"/>
    <property type="project" value="UniProtKB-ARBA"/>
</dbReference>
<evidence type="ECO:0000256" key="1">
    <source>
        <dbReference type="ARBA" id="ARBA00005417"/>
    </source>
</evidence>
<dbReference type="PANTHER" id="PTHR43776">
    <property type="entry name" value="TRANSPORT ATP-BINDING PROTEIN"/>
    <property type="match status" value="1"/>
</dbReference>
<dbReference type="GO" id="GO:0005524">
    <property type="term" value="F:ATP binding"/>
    <property type="evidence" value="ECO:0007669"/>
    <property type="project" value="UniProtKB-KW"/>
</dbReference>
<keyword evidence="3" id="KW-0547">Nucleotide-binding</keyword>
<accession>A0A381YZQ5</accession>
<dbReference type="InterPro" id="IPR003593">
    <property type="entry name" value="AAA+_ATPase"/>
</dbReference>
<dbReference type="InterPro" id="IPR003439">
    <property type="entry name" value="ABC_transporter-like_ATP-bd"/>
</dbReference>
<proteinExistence type="inferred from homology"/>
<keyword evidence="4" id="KW-0067">ATP-binding</keyword>
<evidence type="ECO:0000259" key="5">
    <source>
        <dbReference type="PROSITE" id="PS50893"/>
    </source>
</evidence>
<dbReference type="InterPro" id="IPR017871">
    <property type="entry name" value="ABC_transporter-like_CS"/>
</dbReference>
<dbReference type="EMBL" id="UINC01019467">
    <property type="protein sequence ID" value="SVA82429.1"/>
    <property type="molecule type" value="Genomic_DNA"/>
</dbReference>
<dbReference type="Gene3D" id="3.40.50.300">
    <property type="entry name" value="P-loop containing nucleotide triphosphate hydrolases"/>
    <property type="match status" value="1"/>
</dbReference>
<keyword evidence="2" id="KW-0813">Transport</keyword>
<dbReference type="Pfam" id="PF00005">
    <property type="entry name" value="ABC_tran"/>
    <property type="match status" value="1"/>
</dbReference>
<dbReference type="NCBIfam" id="TIGR01727">
    <property type="entry name" value="oligo_HPY"/>
    <property type="match status" value="1"/>
</dbReference>
<reference evidence="6" key="1">
    <citation type="submission" date="2018-05" db="EMBL/GenBank/DDBJ databases">
        <authorList>
            <person name="Lanie J.A."/>
            <person name="Ng W.-L."/>
            <person name="Kazmierczak K.M."/>
            <person name="Andrzejewski T.M."/>
            <person name="Davidsen T.M."/>
            <person name="Wayne K.J."/>
            <person name="Tettelin H."/>
            <person name="Glass J.I."/>
            <person name="Rusch D."/>
            <person name="Podicherti R."/>
            <person name="Tsui H.-C.T."/>
            <person name="Winkler M.E."/>
        </authorList>
    </citation>
    <scope>NUCLEOTIDE SEQUENCE</scope>
</reference>
<organism evidence="6">
    <name type="scientific">marine metagenome</name>
    <dbReference type="NCBI Taxonomy" id="408172"/>
    <lineage>
        <taxon>unclassified sequences</taxon>
        <taxon>metagenomes</taxon>
        <taxon>ecological metagenomes</taxon>
    </lineage>
</organism>
<dbReference type="GO" id="GO:0016887">
    <property type="term" value="F:ATP hydrolysis activity"/>
    <property type="evidence" value="ECO:0007669"/>
    <property type="project" value="InterPro"/>
</dbReference>
<evidence type="ECO:0000256" key="3">
    <source>
        <dbReference type="ARBA" id="ARBA00022741"/>
    </source>
</evidence>
<dbReference type="PROSITE" id="PS00211">
    <property type="entry name" value="ABC_TRANSPORTER_1"/>
    <property type="match status" value="1"/>
</dbReference>
<dbReference type="SUPFAM" id="SSF52540">
    <property type="entry name" value="P-loop containing nucleoside triphosphate hydrolases"/>
    <property type="match status" value="1"/>
</dbReference>
<sequence length="329" mass="36765">VRFPVYGGVLSRKVAEVRAVDDISFSIGRSEIVGLVGESGCGKTTVGRAMINILKYVAPDVEVGGNIIYHFDGETIDFAELHPRQVRKYRSRVQMIFQDPYASLNPRMTVQQTVEEPLKIHTEFDKVKRKEKVIALLEKVGLRSDQSGRFPHEFSGGQRQRVGIARALATNPDLIICDEPVSALDVSIQAQVINLMMDIQKEFDVSFLFIAHDLSVVEHISDKIAVMYLGNLVEFGEAGQVYHHPRHPYSQALLSAVPIPDPKQKNRERIVLKGDVPTPMNKPSGCSFRTRCPKVRPACADEVPIFETHASEHWVACPVVKNDNIGEKE</sequence>
<dbReference type="PANTHER" id="PTHR43776:SF7">
    <property type="entry name" value="D,D-DIPEPTIDE TRANSPORT ATP-BINDING PROTEIN DDPF-RELATED"/>
    <property type="match status" value="1"/>
</dbReference>
<evidence type="ECO:0000313" key="6">
    <source>
        <dbReference type="EMBL" id="SVA82429.1"/>
    </source>
</evidence>
<protein>
    <recommendedName>
        <fullName evidence="5">ABC transporter domain-containing protein</fullName>
    </recommendedName>
</protein>
<dbReference type="FunFam" id="3.40.50.300:FF:000016">
    <property type="entry name" value="Oligopeptide ABC transporter ATP-binding component"/>
    <property type="match status" value="1"/>
</dbReference>
<dbReference type="SMART" id="SM00382">
    <property type="entry name" value="AAA"/>
    <property type="match status" value="1"/>
</dbReference>